<dbReference type="SUPFAM" id="SSF48726">
    <property type="entry name" value="Immunoglobulin"/>
    <property type="match status" value="3"/>
</dbReference>
<evidence type="ECO:0000256" key="4">
    <source>
        <dbReference type="SAM" id="Phobius"/>
    </source>
</evidence>
<dbReference type="Gene3D" id="2.60.40.10">
    <property type="entry name" value="Immunoglobulins"/>
    <property type="match status" value="3"/>
</dbReference>
<name>A0A212CVQ4_CEREH</name>
<dbReference type="SMART" id="SM00406">
    <property type="entry name" value="IGv"/>
    <property type="match status" value="3"/>
</dbReference>
<dbReference type="Pfam" id="PF07686">
    <property type="entry name" value="V-set"/>
    <property type="match status" value="2"/>
</dbReference>
<reference evidence="6 7" key="1">
    <citation type="journal article" date="2018" name="Mol. Genet. Genomics">
        <title>The red deer Cervus elaphus genome CerEla1.0: sequencing, annotating, genes, and chromosomes.</title>
        <authorList>
            <person name="Bana N.A."/>
            <person name="Nyiri A."/>
            <person name="Nagy J."/>
            <person name="Frank K."/>
            <person name="Nagy T."/>
            <person name="Steger V."/>
            <person name="Schiller M."/>
            <person name="Lakatos P."/>
            <person name="Sugar L."/>
            <person name="Horn P."/>
            <person name="Barta E."/>
            <person name="Orosz L."/>
        </authorList>
    </citation>
    <scope>NUCLEOTIDE SEQUENCE [LARGE SCALE GENOMIC DNA]</scope>
    <source>
        <strain evidence="6">Hungarian</strain>
    </source>
</reference>
<comment type="caution">
    <text evidence="6">The sequence shown here is derived from an EMBL/GenBank/DDBJ whole genome shotgun (WGS) entry which is preliminary data.</text>
</comment>
<keyword evidence="1" id="KW-0391">Immunity</keyword>
<dbReference type="PROSITE" id="PS50835">
    <property type="entry name" value="IG_LIKE"/>
    <property type="match status" value="2"/>
</dbReference>
<evidence type="ECO:0000256" key="1">
    <source>
        <dbReference type="ARBA" id="ARBA00022859"/>
    </source>
</evidence>
<evidence type="ECO:0000256" key="3">
    <source>
        <dbReference type="ARBA" id="ARBA00043265"/>
    </source>
</evidence>
<dbReference type="GO" id="GO:0016020">
    <property type="term" value="C:membrane"/>
    <property type="evidence" value="ECO:0007669"/>
    <property type="project" value="UniProtKB-ARBA"/>
</dbReference>
<keyword evidence="3" id="KW-1280">Immunoglobulin</keyword>
<keyword evidence="4" id="KW-1133">Transmembrane helix</keyword>
<dbReference type="SMART" id="SM00409">
    <property type="entry name" value="IG"/>
    <property type="match status" value="2"/>
</dbReference>
<sequence length="310" mass="33922">MHSEHEGPGQLLGLLLLWLPGKEGEHWGFVQTSVGSPLITWLILWICVFMFPISGARCDIQVTQSPSSLSASLGDRVSITCQASQSIDTKLAWYQQKPGKAPKLLIYAVSRSPSWFPSQFSGSGFGTDFTLTISSLKADDIATYYCQQDYNTMGETMLTQTPASLALTPGETATLTCRASQSISSYLDWYQQKPGQAPRLLIYTATNRASGIPARFSGRETATLTCRASQSISNYLNWYQQKPGLAPRLLIYTASSRASSIPTRFSGSGSGTSFTLTISMEPEDAAVYYCCQHSSGYHRDPTSNENLLNL</sequence>
<evidence type="ECO:0000256" key="2">
    <source>
        <dbReference type="ARBA" id="ARBA00023130"/>
    </source>
</evidence>
<feature type="transmembrane region" description="Helical" evidence="4">
    <location>
        <begin position="34"/>
        <end position="53"/>
    </location>
</feature>
<keyword evidence="7" id="KW-1185">Reference proteome</keyword>
<dbReference type="InterPro" id="IPR013106">
    <property type="entry name" value="Ig_V-set"/>
</dbReference>
<evidence type="ECO:0000259" key="5">
    <source>
        <dbReference type="PROSITE" id="PS50835"/>
    </source>
</evidence>
<dbReference type="InterPro" id="IPR003599">
    <property type="entry name" value="Ig_sub"/>
</dbReference>
<protein>
    <recommendedName>
        <fullName evidence="5">Ig-like domain-containing protein</fullName>
    </recommendedName>
</protein>
<feature type="domain" description="Ig-like" evidence="5">
    <location>
        <begin position="198"/>
        <end position="290"/>
    </location>
</feature>
<dbReference type="InterPro" id="IPR050150">
    <property type="entry name" value="IgV_Light_Chain"/>
</dbReference>
<keyword evidence="4" id="KW-0472">Membrane</keyword>
<evidence type="ECO:0000313" key="6">
    <source>
        <dbReference type="EMBL" id="OWK10066.1"/>
    </source>
</evidence>
<keyword evidence="4" id="KW-0812">Transmembrane</keyword>
<dbReference type="AlphaFoldDB" id="A0A212CVQ4"/>
<dbReference type="InterPro" id="IPR036179">
    <property type="entry name" value="Ig-like_dom_sf"/>
</dbReference>
<dbReference type="FunFam" id="2.60.40.10:FF:000212">
    <property type="entry name" value="Immunoglobulin kappa chain variable 12-38"/>
    <property type="match status" value="1"/>
</dbReference>
<dbReference type="Proteomes" id="UP000242450">
    <property type="component" value="Chromosome 11"/>
</dbReference>
<dbReference type="GO" id="GO:0019814">
    <property type="term" value="C:immunoglobulin complex"/>
    <property type="evidence" value="ECO:0007669"/>
    <property type="project" value="UniProtKB-KW"/>
</dbReference>
<dbReference type="OrthoDB" id="9769535at2759"/>
<dbReference type="PANTHER" id="PTHR23267">
    <property type="entry name" value="IMMUNOGLOBULIN LIGHT CHAIN"/>
    <property type="match status" value="1"/>
</dbReference>
<gene>
    <name evidence="6" type="ORF">Celaphus_00005540</name>
</gene>
<dbReference type="EMBL" id="MKHE01000011">
    <property type="protein sequence ID" value="OWK10066.1"/>
    <property type="molecule type" value="Genomic_DNA"/>
</dbReference>
<accession>A0A212CVQ4</accession>
<dbReference type="InterPro" id="IPR013783">
    <property type="entry name" value="Ig-like_fold"/>
</dbReference>
<proteinExistence type="predicted"/>
<dbReference type="InterPro" id="IPR007110">
    <property type="entry name" value="Ig-like_dom"/>
</dbReference>
<organism evidence="6 7">
    <name type="scientific">Cervus elaphus hippelaphus</name>
    <name type="common">European red deer</name>
    <dbReference type="NCBI Taxonomy" id="46360"/>
    <lineage>
        <taxon>Eukaryota</taxon>
        <taxon>Metazoa</taxon>
        <taxon>Chordata</taxon>
        <taxon>Craniata</taxon>
        <taxon>Vertebrata</taxon>
        <taxon>Euteleostomi</taxon>
        <taxon>Mammalia</taxon>
        <taxon>Eutheria</taxon>
        <taxon>Laurasiatheria</taxon>
        <taxon>Artiodactyla</taxon>
        <taxon>Ruminantia</taxon>
        <taxon>Pecora</taxon>
        <taxon>Cervidae</taxon>
        <taxon>Cervinae</taxon>
        <taxon>Cervus</taxon>
    </lineage>
</organism>
<dbReference type="GO" id="GO:0005576">
    <property type="term" value="C:extracellular region"/>
    <property type="evidence" value="ECO:0007669"/>
    <property type="project" value="UniProtKB-ARBA"/>
</dbReference>
<dbReference type="GO" id="GO:0002250">
    <property type="term" value="P:adaptive immune response"/>
    <property type="evidence" value="ECO:0007669"/>
    <property type="project" value="UniProtKB-KW"/>
</dbReference>
<evidence type="ECO:0000313" key="7">
    <source>
        <dbReference type="Proteomes" id="UP000242450"/>
    </source>
</evidence>
<feature type="domain" description="Ig-like" evidence="5">
    <location>
        <begin position="60"/>
        <end position="166"/>
    </location>
</feature>
<keyword evidence="2" id="KW-1064">Adaptive immunity</keyword>